<keyword evidence="5 9" id="KW-0269">Exonuclease</keyword>
<comment type="similarity">
    <text evidence="1">Belongs to the RecJ family.</text>
</comment>
<protein>
    <recommendedName>
        <fullName evidence="2">Single-stranded-DNA-specific exonuclease RecJ</fullName>
    </recommendedName>
</protein>
<gene>
    <name evidence="9" type="ORF">A3H68_03695</name>
</gene>
<dbReference type="AlphaFoldDB" id="A0A1G2NV34"/>
<evidence type="ECO:0000256" key="2">
    <source>
        <dbReference type="ARBA" id="ARBA00019841"/>
    </source>
</evidence>
<dbReference type="PANTHER" id="PTHR30255:SF2">
    <property type="entry name" value="SINGLE-STRANDED-DNA-SPECIFIC EXONUCLEASE RECJ"/>
    <property type="match status" value="1"/>
</dbReference>
<dbReference type="EMBL" id="MHSH01000058">
    <property type="protein sequence ID" value="OHA39965.1"/>
    <property type="molecule type" value="Genomic_DNA"/>
</dbReference>
<dbReference type="InterPro" id="IPR041122">
    <property type="entry name" value="RecJ_OB"/>
</dbReference>
<dbReference type="GO" id="GO:0006310">
    <property type="term" value="P:DNA recombination"/>
    <property type="evidence" value="ECO:0007669"/>
    <property type="project" value="InterPro"/>
</dbReference>
<dbReference type="InterPro" id="IPR004610">
    <property type="entry name" value="RecJ"/>
</dbReference>
<dbReference type="GO" id="GO:0003676">
    <property type="term" value="F:nucleic acid binding"/>
    <property type="evidence" value="ECO:0007669"/>
    <property type="project" value="InterPro"/>
</dbReference>
<evidence type="ECO:0000259" key="7">
    <source>
        <dbReference type="Pfam" id="PF02272"/>
    </source>
</evidence>
<dbReference type="Proteomes" id="UP000176429">
    <property type="component" value="Unassembled WGS sequence"/>
</dbReference>
<evidence type="ECO:0000259" key="8">
    <source>
        <dbReference type="Pfam" id="PF17768"/>
    </source>
</evidence>
<dbReference type="GO" id="GO:0008409">
    <property type="term" value="F:5'-3' exonuclease activity"/>
    <property type="evidence" value="ECO:0007669"/>
    <property type="project" value="InterPro"/>
</dbReference>
<dbReference type="PANTHER" id="PTHR30255">
    <property type="entry name" value="SINGLE-STRANDED-DNA-SPECIFIC EXONUCLEASE RECJ"/>
    <property type="match status" value="1"/>
</dbReference>
<dbReference type="InterPro" id="IPR038763">
    <property type="entry name" value="DHH_sf"/>
</dbReference>
<dbReference type="Pfam" id="PF17768">
    <property type="entry name" value="RecJ_OB"/>
    <property type="match status" value="1"/>
</dbReference>
<proteinExistence type="inferred from homology"/>
<keyword evidence="4" id="KW-0378">Hydrolase</keyword>
<evidence type="ECO:0000313" key="10">
    <source>
        <dbReference type="Proteomes" id="UP000176429"/>
    </source>
</evidence>
<feature type="domain" description="DHHA1" evidence="7">
    <location>
        <begin position="351"/>
        <end position="436"/>
    </location>
</feature>
<dbReference type="Gene3D" id="3.90.1640.30">
    <property type="match status" value="1"/>
</dbReference>
<evidence type="ECO:0000313" key="9">
    <source>
        <dbReference type="EMBL" id="OHA39965.1"/>
    </source>
</evidence>
<dbReference type="Pfam" id="PF02272">
    <property type="entry name" value="DHHA1"/>
    <property type="match status" value="1"/>
</dbReference>
<sequence>MPKKYAISDEAPAAVSEGLSGYPPVVQRLLFNRGIKNADEAALFLDCDYAQIHDPFLLKDAEKASSILLEAFLKNDRVLIWGDYDADGLAASALLSDFFDQIGFRNYDVYLPDRNGDGFGLNEQGIKDAVSGGVKLIITVDCGSSDFKETVLAKELGLKIIITDHHEAPARHPPADAFVNPKREDCPYPGKMICGTAVAFKIVCAVLKKNRFDMKEGAEKWLLDLVGIATVSDMVPLIGENRIFAKYGLLVLRKTRRFGLKALFRKLRMKSFNLAEDDIGFMIAPRLNAASRMGQAGDAYRLLVTRDGAEATELSEHLDHINNERKGLVASMVRTAREKIMERENVREAIVAGHVSWKPSLLGLVASALAEHFKKPAFIWGDGGGVCLKGSCRSDGKVDVTRIMAEAKYVFEDYGGHKMSGGFSVDREKIHLLEDALCGAVLKFPEEAADVSKMADMALRIEEVEPTLYSMIERLAPYGVGNPKPIFLLEDVSVSGAKMFGKDGTHLELALVSGNSRVKAISFFAGKGAAERFTPGQKISLAANLEKSTFRDYPEYRLRIVDILS</sequence>
<dbReference type="NCBIfam" id="TIGR00644">
    <property type="entry name" value="recJ"/>
    <property type="match status" value="1"/>
</dbReference>
<dbReference type="InterPro" id="IPR001667">
    <property type="entry name" value="DDH_dom"/>
</dbReference>
<dbReference type="GO" id="GO:0006281">
    <property type="term" value="P:DNA repair"/>
    <property type="evidence" value="ECO:0007669"/>
    <property type="project" value="InterPro"/>
</dbReference>
<evidence type="ECO:0000256" key="4">
    <source>
        <dbReference type="ARBA" id="ARBA00022801"/>
    </source>
</evidence>
<dbReference type="InterPro" id="IPR051673">
    <property type="entry name" value="SSDNA_exonuclease_RecJ"/>
</dbReference>
<feature type="domain" description="DDH" evidence="6">
    <location>
        <begin position="77"/>
        <end position="229"/>
    </location>
</feature>
<reference evidence="9 10" key="1">
    <citation type="journal article" date="2016" name="Nat. Commun.">
        <title>Thousands of microbial genomes shed light on interconnected biogeochemical processes in an aquifer system.</title>
        <authorList>
            <person name="Anantharaman K."/>
            <person name="Brown C.T."/>
            <person name="Hug L.A."/>
            <person name="Sharon I."/>
            <person name="Castelle C.J."/>
            <person name="Probst A.J."/>
            <person name="Thomas B.C."/>
            <person name="Singh A."/>
            <person name="Wilkins M.J."/>
            <person name="Karaoz U."/>
            <person name="Brodie E.L."/>
            <person name="Williams K.H."/>
            <person name="Hubbard S.S."/>
            <person name="Banfield J.F."/>
        </authorList>
    </citation>
    <scope>NUCLEOTIDE SEQUENCE [LARGE SCALE GENOMIC DNA]</scope>
</reference>
<keyword evidence="3" id="KW-0540">Nuclease</keyword>
<evidence type="ECO:0000256" key="5">
    <source>
        <dbReference type="ARBA" id="ARBA00022839"/>
    </source>
</evidence>
<evidence type="ECO:0000256" key="1">
    <source>
        <dbReference type="ARBA" id="ARBA00005915"/>
    </source>
</evidence>
<name>A0A1G2NV34_9BACT</name>
<feature type="domain" description="RecJ OB" evidence="8">
    <location>
        <begin position="456"/>
        <end position="562"/>
    </location>
</feature>
<dbReference type="SUPFAM" id="SSF64182">
    <property type="entry name" value="DHH phosphoesterases"/>
    <property type="match status" value="1"/>
</dbReference>
<comment type="caution">
    <text evidence="9">The sequence shown here is derived from an EMBL/GenBank/DDBJ whole genome shotgun (WGS) entry which is preliminary data.</text>
</comment>
<dbReference type="InterPro" id="IPR003156">
    <property type="entry name" value="DHHA1_dom"/>
</dbReference>
<evidence type="ECO:0000259" key="6">
    <source>
        <dbReference type="Pfam" id="PF01368"/>
    </source>
</evidence>
<dbReference type="Pfam" id="PF01368">
    <property type="entry name" value="DHH"/>
    <property type="match status" value="1"/>
</dbReference>
<dbReference type="Gene3D" id="3.10.310.30">
    <property type="match status" value="1"/>
</dbReference>
<organism evidence="9 10">
    <name type="scientific">Candidatus Taylorbacteria bacterium RIFCSPLOWO2_02_FULL_46_40</name>
    <dbReference type="NCBI Taxonomy" id="1802329"/>
    <lineage>
        <taxon>Bacteria</taxon>
        <taxon>Candidatus Tayloriibacteriota</taxon>
    </lineage>
</organism>
<accession>A0A1G2NV34</accession>
<evidence type="ECO:0000256" key="3">
    <source>
        <dbReference type="ARBA" id="ARBA00022722"/>
    </source>
</evidence>